<dbReference type="InterPro" id="IPR038577">
    <property type="entry name" value="GT10-like_C_sf"/>
</dbReference>
<dbReference type="Pfam" id="PF18025">
    <property type="entry name" value="FucT_N"/>
    <property type="match status" value="1"/>
</dbReference>
<gene>
    <name evidence="6" type="ORF">HRAG_00073</name>
</gene>
<dbReference type="PANTHER" id="PTHR11929">
    <property type="entry name" value="ALPHA- 1,3 -FUCOSYLTRANSFERASE"/>
    <property type="match status" value="1"/>
</dbReference>
<dbReference type="Gene3D" id="3.40.50.11660">
    <property type="entry name" value="Glycosyl transferase family 10, C-terminal domain"/>
    <property type="match status" value="1"/>
</dbReference>
<feature type="domain" description="Fucosyltransferase C-terminal" evidence="4">
    <location>
        <begin position="119"/>
        <end position="211"/>
    </location>
</feature>
<dbReference type="HOGENOM" id="CLU_045377_0_0_7"/>
<dbReference type="Pfam" id="PF00852">
    <property type="entry name" value="Glyco_transf_10"/>
    <property type="match status" value="1"/>
</dbReference>
<dbReference type="AlphaFoldDB" id="C3XDC7"/>
<dbReference type="GO" id="GO:0016020">
    <property type="term" value="C:membrane"/>
    <property type="evidence" value="ECO:0007669"/>
    <property type="project" value="InterPro"/>
</dbReference>
<dbReference type="PANTHER" id="PTHR11929:SF194">
    <property type="entry name" value="ALPHA-(1,3)-FUCOSYLTRANSFERASE 10"/>
    <property type="match status" value="1"/>
</dbReference>
<dbReference type="InterPro" id="IPR041058">
    <property type="entry name" value="FucT_N"/>
</dbReference>
<dbReference type="GO" id="GO:0008417">
    <property type="term" value="F:fucosyltransferase activity"/>
    <property type="evidence" value="ECO:0007669"/>
    <property type="project" value="InterPro"/>
</dbReference>
<dbReference type="eggNOG" id="ENOG5031UV7">
    <property type="taxonomic scope" value="Bacteria"/>
</dbReference>
<dbReference type="EMBL" id="ACDN02000002">
    <property type="protein sequence ID" value="EEO23016.2"/>
    <property type="molecule type" value="Genomic_DNA"/>
</dbReference>
<keyword evidence="2" id="KW-0328">Glycosyltransferase</keyword>
<dbReference type="RefSeq" id="WP_020995419.1">
    <property type="nucleotide sequence ID" value="NZ_KI392032.1"/>
</dbReference>
<reference evidence="6 7" key="1">
    <citation type="journal article" date="2014" name="Genome Announc.">
        <title>Draft genome sequences of six enterohepatic helicobacter species isolated from humans and one from rhesus macaques.</title>
        <authorList>
            <person name="Shen Z."/>
            <person name="Sheh A."/>
            <person name="Young S.K."/>
            <person name="Abouelliel A."/>
            <person name="Ward D.V."/>
            <person name="Earl A.M."/>
            <person name="Fox J.G."/>
        </authorList>
    </citation>
    <scope>NUCLEOTIDE SEQUENCE [LARGE SCALE GENOMIC DNA]</scope>
    <source>
        <strain evidence="6 7">ATCC 43879</strain>
    </source>
</reference>
<dbReference type="InterPro" id="IPR001503">
    <property type="entry name" value="Glyco_trans_10"/>
</dbReference>
<evidence type="ECO:0000259" key="4">
    <source>
        <dbReference type="Pfam" id="PF00852"/>
    </source>
</evidence>
<organism evidence="6 7">
    <name type="scientific">Helicobacter bilis ATCC 43879</name>
    <dbReference type="NCBI Taxonomy" id="613026"/>
    <lineage>
        <taxon>Bacteria</taxon>
        <taxon>Pseudomonadati</taxon>
        <taxon>Campylobacterota</taxon>
        <taxon>Epsilonproteobacteria</taxon>
        <taxon>Campylobacterales</taxon>
        <taxon>Helicobacteraceae</taxon>
        <taxon>Helicobacter</taxon>
    </lineage>
</organism>
<feature type="domain" description="Alpha-(1,3)-fucosyltransferase FucT N-terminal" evidence="5">
    <location>
        <begin position="22"/>
        <end position="97"/>
    </location>
</feature>
<evidence type="ECO:0000313" key="7">
    <source>
        <dbReference type="Proteomes" id="UP000005085"/>
    </source>
</evidence>
<dbReference type="OrthoDB" id="9791032at2"/>
<sequence length="386" mass="45980">MQKQQVKMRVLDWWNKDCEENFYNNFFIQILQKKYDIVYSDKPDFIIYGPFGYEHLKYDCVRIFYTGENIRPDYNIADYSMDFDYIDFEDRHLRLPHMFWVFCDEMRQKEMDNRISLLDKKEKFCGFMVSNNALTDKRDMFFEALSKYKRVDSGGRWKNNIGGNVDDKIEWLKSYKFNLCFENSSYPGYLTEKLFDAFLAGCVPIYWGDTSLRVHKTPHNNKHNLETKFNAVTHENDDFDMQIPHISTSMLDYEINPKAFINAHNFPTFQDLIDEIKRIDNDSYAFESMLREPIFLNNFNPHEFYATKIAAFLNRIVSQGAIQAKRRGDGFLLKAYREFQSAIAENTQISSGFFSYCVKHGRVIQAIRDSSKLPKRFSRFIRSKRK</sequence>
<evidence type="ECO:0000256" key="1">
    <source>
        <dbReference type="ARBA" id="ARBA00008919"/>
    </source>
</evidence>
<evidence type="ECO:0000256" key="3">
    <source>
        <dbReference type="ARBA" id="ARBA00022679"/>
    </source>
</evidence>
<proteinExistence type="inferred from homology"/>
<keyword evidence="7" id="KW-1185">Reference proteome</keyword>
<accession>C3XDC7</accession>
<dbReference type="SUPFAM" id="SSF53756">
    <property type="entry name" value="UDP-Glycosyltransferase/glycogen phosphorylase"/>
    <property type="match status" value="2"/>
</dbReference>
<evidence type="ECO:0000256" key="2">
    <source>
        <dbReference type="ARBA" id="ARBA00022676"/>
    </source>
</evidence>
<evidence type="ECO:0000259" key="5">
    <source>
        <dbReference type="Pfam" id="PF18025"/>
    </source>
</evidence>
<evidence type="ECO:0000313" key="6">
    <source>
        <dbReference type="EMBL" id="EEO23016.2"/>
    </source>
</evidence>
<dbReference type="Proteomes" id="UP000005085">
    <property type="component" value="Unassembled WGS sequence"/>
</dbReference>
<name>C3XDC7_9HELI</name>
<keyword evidence="3" id="KW-0808">Transferase</keyword>
<protein>
    <submittedName>
        <fullName evidence="6">Uncharacterized protein</fullName>
    </submittedName>
</protein>
<dbReference type="InterPro" id="IPR055270">
    <property type="entry name" value="Glyco_tran_10_C"/>
</dbReference>
<comment type="caution">
    <text evidence="6">The sequence shown here is derived from an EMBL/GenBank/DDBJ whole genome shotgun (WGS) entry which is preliminary data.</text>
</comment>
<comment type="similarity">
    <text evidence="1">Belongs to the glycosyltransferase 10 family.</text>
</comment>